<dbReference type="SUPFAM" id="SSF55174">
    <property type="entry name" value="Alpha-L RNA-binding motif"/>
    <property type="match status" value="1"/>
</dbReference>
<keyword evidence="1 8" id="KW-0436">Ligase</keyword>
<dbReference type="InterPro" id="IPR002307">
    <property type="entry name" value="Tyr-tRNA-ligase"/>
</dbReference>
<dbReference type="KEGG" id="eha:Ethha_1219"/>
<proteinExistence type="inferred from homology"/>
<dbReference type="RefSeq" id="WP_013485131.1">
    <property type="nucleotide sequence ID" value="NC_014828.1"/>
</dbReference>
<dbReference type="Gene3D" id="1.10.240.10">
    <property type="entry name" value="Tyrosyl-Transfer RNA Synthetase"/>
    <property type="match status" value="1"/>
</dbReference>
<reference evidence="11 12" key="1">
    <citation type="submission" date="2010-12" db="EMBL/GenBank/DDBJ databases">
        <title>Complete sequence of Ethanoligenens harbinense YUAN-3.</title>
        <authorList>
            <person name="Lucas S."/>
            <person name="Copeland A."/>
            <person name="Lapidus A."/>
            <person name="Cheng J.-F."/>
            <person name="Bruce D."/>
            <person name="Goodwin L."/>
            <person name="Pitluck S."/>
            <person name="Chertkov O."/>
            <person name="Misra M."/>
            <person name="Detter J.C."/>
            <person name="Han C."/>
            <person name="Tapia R."/>
            <person name="Land M."/>
            <person name="Hauser L."/>
            <person name="Jeffries C."/>
            <person name="Kyrpides N."/>
            <person name="Ivanova N."/>
            <person name="Mikhailova N."/>
            <person name="Wang A."/>
            <person name="Mouttaki H."/>
            <person name="He Z."/>
            <person name="Zhou J."/>
            <person name="Hemme C.L."/>
            <person name="Woyke T."/>
        </authorList>
    </citation>
    <scope>NUCLEOTIDE SEQUENCE [LARGE SCALE GENOMIC DNA]</scope>
    <source>
        <strain evidence="12">DSM 18485 / JCM 12961 / CGMCC 1.5033 / YUAN-3</strain>
    </source>
</reference>
<dbReference type="SMART" id="SM00363">
    <property type="entry name" value="S4"/>
    <property type="match status" value="1"/>
</dbReference>
<evidence type="ECO:0000256" key="7">
    <source>
        <dbReference type="ARBA" id="ARBA00048248"/>
    </source>
</evidence>
<evidence type="ECO:0000256" key="1">
    <source>
        <dbReference type="ARBA" id="ARBA00022598"/>
    </source>
</evidence>
<dbReference type="EC" id="6.1.1.1" evidence="8"/>
<keyword evidence="6 8" id="KW-0030">Aminoacyl-tRNA synthetase</keyword>
<comment type="subcellular location">
    <subcellularLocation>
        <location evidence="8">Cytoplasm</location>
    </subcellularLocation>
</comment>
<evidence type="ECO:0000313" key="11">
    <source>
        <dbReference type="EMBL" id="ADU26770.1"/>
    </source>
</evidence>
<evidence type="ECO:0000256" key="4">
    <source>
        <dbReference type="ARBA" id="ARBA00022884"/>
    </source>
</evidence>
<dbReference type="InterPro" id="IPR001412">
    <property type="entry name" value="aa-tRNA-synth_I_CS"/>
</dbReference>
<evidence type="ECO:0000256" key="3">
    <source>
        <dbReference type="ARBA" id="ARBA00022840"/>
    </source>
</evidence>
<dbReference type="InterPro" id="IPR002942">
    <property type="entry name" value="S4_RNA-bd"/>
</dbReference>
<dbReference type="GO" id="GO:0005829">
    <property type="term" value="C:cytosol"/>
    <property type="evidence" value="ECO:0007669"/>
    <property type="project" value="TreeGrafter"/>
</dbReference>
<feature type="short sequence motif" description="'HIGH' region" evidence="8">
    <location>
        <begin position="39"/>
        <end position="48"/>
    </location>
</feature>
<feature type="binding site" evidence="8">
    <location>
        <position position="167"/>
    </location>
    <ligand>
        <name>L-tyrosine</name>
        <dbReference type="ChEBI" id="CHEBI:58315"/>
    </ligand>
</feature>
<dbReference type="Pfam" id="PF00579">
    <property type="entry name" value="tRNA-synt_1b"/>
    <property type="match status" value="1"/>
</dbReference>
<comment type="similarity">
    <text evidence="8">Belongs to the class-I aminoacyl-tRNA synthetase family. TyrS type 1 subfamily.</text>
</comment>
<evidence type="ECO:0000256" key="2">
    <source>
        <dbReference type="ARBA" id="ARBA00022741"/>
    </source>
</evidence>
<dbReference type="NCBIfam" id="TIGR00234">
    <property type="entry name" value="tyrS"/>
    <property type="match status" value="1"/>
</dbReference>
<sequence>MGVYEELTARGLIAQTTDEEKVRELVNGGPVTFYIGFDPTADSLHVGHFLQMVIMAHMQRAGHRPVAVLGGGTGMVGDPTGRTDMRQMLTPEAIRHNIAQFKKQMERFIDFSDGKALMVNNADWLLSLNYVDFLREVGVHFSINRMLTFECFKTRMERGLSFLEFNYMLMQSYDFYRLFTDYGCKIEFGGDDQWANIIGGVELIRKKTGNDAYGMTFQLLTTSDGKKMGKTQGGAVWLDPEKTSPYDFYQYWRNVEDSNVIRLLKMITFVPLDEIETFSDLEGSELNRAKERLAYEVTKQVHGKEEADKAQEATHALFGTGGSNANMPATALSESDFHDGQITILELLVRCGLAPSRGEARRLIEQGGVSVNDRKITSFSQTFAPADFQTDYIVRKGKKVFHKVTLEN</sequence>
<dbReference type="GO" id="GO:0006437">
    <property type="term" value="P:tyrosyl-tRNA aminoacylation"/>
    <property type="evidence" value="ECO:0007669"/>
    <property type="project" value="UniProtKB-UniRule"/>
</dbReference>
<evidence type="ECO:0000256" key="6">
    <source>
        <dbReference type="ARBA" id="ARBA00023146"/>
    </source>
</evidence>
<dbReference type="Pfam" id="PF22421">
    <property type="entry name" value="SYY_C-terminal"/>
    <property type="match status" value="1"/>
</dbReference>
<evidence type="ECO:0000259" key="10">
    <source>
        <dbReference type="SMART" id="SM00363"/>
    </source>
</evidence>
<feature type="binding site" evidence="8">
    <location>
        <position position="34"/>
    </location>
    <ligand>
        <name>L-tyrosine</name>
        <dbReference type="ChEBI" id="CHEBI:58315"/>
    </ligand>
</feature>
<comment type="catalytic activity">
    <reaction evidence="7 8">
        <text>tRNA(Tyr) + L-tyrosine + ATP = L-tyrosyl-tRNA(Tyr) + AMP + diphosphate + H(+)</text>
        <dbReference type="Rhea" id="RHEA:10220"/>
        <dbReference type="Rhea" id="RHEA-COMP:9706"/>
        <dbReference type="Rhea" id="RHEA-COMP:9707"/>
        <dbReference type="ChEBI" id="CHEBI:15378"/>
        <dbReference type="ChEBI" id="CHEBI:30616"/>
        <dbReference type="ChEBI" id="CHEBI:33019"/>
        <dbReference type="ChEBI" id="CHEBI:58315"/>
        <dbReference type="ChEBI" id="CHEBI:78442"/>
        <dbReference type="ChEBI" id="CHEBI:78536"/>
        <dbReference type="ChEBI" id="CHEBI:456215"/>
        <dbReference type="EC" id="6.1.1.1"/>
    </reaction>
</comment>
<protein>
    <recommendedName>
        <fullName evidence="8">Tyrosine--tRNA ligase</fullName>
        <ecNumber evidence="8">6.1.1.1</ecNumber>
    </recommendedName>
    <alternativeName>
        <fullName evidence="8">Tyrosyl-tRNA synthetase</fullName>
        <shortName evidence="8">TyrRS</shortName>
    </alternativeName>
</protein>
<keyword evidence="5 8" id="KW-0648">Protein biosynthesis</keyword>
<dbReference type="PRINTS" id="PR01040">
    <property type="entry name" value="TRNASYNTHTYR"/>
</dbReference>
<dbReference type="AlphaFoldDB" id="E6U5L1"/>
<dbReference type="HAMAP" id="MF_02006">
    <property type="entry name" value="Tyr_tRNA_synth_type1"/>
    <property type="match status" value="1"/>
</dbReference>
<keyword evidence="8" id="KW-0963">Cytoplasm</keyword>
<dbReference type="CDD" id="cd00805">
    <property type="entry name" value="TyrRS_core"/>
    <property type="match status" value="1"/>
</dbReference>
<name>E6U5L1_ETHHY</name>
<dbReference type="InterPro" id="IPR036986">
    <property type="entry name" value="S4_RNA-bd_sf"/>
</dbReference>
<dbReference type="InterPro" id="IPR002305">
    <property type="entry name" value="aa-tRNA-synth_Ic"/>
</dbReference>
<dbReference type="InterPro" id="IPR014729">
    <property type="entry name" value="Rossmann-like_a/b/a_fold"/>
</dbReference>
<dbReference type="eggNOG" id="COG0162">
    <property type="taxonomic scope" value="Bacteria"/>
</dbReference>
<dbReference type="Gene3D" id="3.10.290.10">
    <property type="entry name" value="RNA-binding S4 domain"/>
    <property type="match status" value="1"/>
</dbReference>
<keyword evidence="2 8" id="KW-0547">Nucleotide-binding</keyword>
<dbReference type="PANTHER" id="PTHR11766:SF0">
    <property type="entry name" value="TYROSINE--TRNA LIGASE, MITOCHONDRIAL"/>
    <property type="match status" value="1"/>
</dbReference>
<dbReference type="PROSITE" id="PS50889">
    <property type="entry name" value="S4"/>
    <property type="match status" value="1"/>
</dbReference>
<feature type="binding site" evidence="8">
    <location>
        <position position="171"/>
    </location>
    <ligand>
        <name>L-tyrosine</name>
        <dbReference type="ChEBI" id="CHEBI:58315"/>
    </ligand>
</feature>
<dbReference type="EMBL" id="CP002400">
    <property type="protein sequence ID" value="ADU26770.1"/>
    <property type="molecule type" value="Genomic_DNA"/>
</dbReference>
<feature type="binding site" evidence="8">
    <location>
        <position position="230"/>
    </location>
    <ligand>
        <name>ATP</name>
        <dbReference type="ChEBI" id="CHEBI:30616"/>
    </ligand>
</feature>
<dbReference type="FunFam" id="1.10.240.10:FF:000001">
    <property type="entry name" value="Tyrosine--tRNA ligase"/>
    <property type="match status" value="1"/>
</dbReference>
<dbReference type="GO" id="GO:0004831">
    <property type="term" value="F:tyrosine-tRNA ligase activity"/>
    <property type="evidence" value="ECO:0007669"/>
    <property type="project" value="UniProtKB-UniRule"/>
</dbReference>
<dbReference type="GO" id="GO:0003723">
    <property type="term" value="F:RNA binding"/>
    <property type="evidence" value="ECO:0007669"/>
    <property type="project" value="UniProtKB-KW"/>
</dbReference>
<organism evidence="11 12">
    <name type="scientific">Ethanoligenens harbinense (strain DSM 18485 / JCM 12961 / CGMCC 1.5033 / YUAN-3)</name>
    <dbReference type="NCBI Taxonomy" id="663278"/>
    <lineage>
        <taxon>Bacteria</taxon>
        <taxon>Bacillati</taxon>
        <taxon>Bacillota</taxon>
        <taxon>Clostridia</taxon>
        <taxon>Eubacteriales</taxon>
        <taxon>Oscillospiraceae</taxon>
        <taxon>Ethanoligenens</taxon>
    </lineage>
</organism>
<dbReference type="GO" id="GO:0005524">
    <property type="term" value="F:ATP binding"/>
    <property type="evidence" value="ECO:0007669"/>
    <property type="project" value="UniProtKB-UniRule"/>
</dbReference>
<dbReference type="PANTHER" id="PTHR11766">
    <property type="entry name" value="TYROSYL-TRNA SYNTHETASE"/>
    <property type="match status" value="1"/>
</dbReference>
<dbReference type="Gene3D" id="3.40.50.620">
    <property type="entry name" value="HUPs"/>
    <property type="match status" value="1"/>
</dbReference>
<comment type="subunit">
    <text evidence="8">Homodimer.</text>
</comment>
<evidence type="ECO:0000256" key="5">
    <source>
        <dbReference type="ARBA" id="ARBA00022917"/>
    </source>
</evidence>
<evidence type="ECO:0000256" key="8">
    <source>
        <dbReference type="HAMAP-Rule" id="MF_02006"/>
    </source>
</evidence>
<evidence type="ECO:0000256" key="9">
    <source>
        <dbReference type="PROSITE-ProRule" id="PRU00182"/>
    </source>
</evidence>
<gene>
    <name evidence="8" type="primary">tyrS</name>
    <name evidence="11" type="ordered locus">Ethha_1219</name>
</gene>
<feature type="short sequence motif" description="'KMSKS' region" evidence="8">
    <location>
        <begin position="227"/>
        <end position="231"/>
    </location>
</feature>
<accession>E6U5L1</accession>
<keyword evidence="12" id="KW-1185">Reference proteome</keyword>
<dbReference type="Proteomes" id="UP000001551">
    <property type="component" value="Chromosome"/>
</dbReference>
<dbReference type="CDD" id="cd00165">
    <property type="entry name" value="S4"/>
    <property type="match status" value="1"/>
</dbReference>
<keyword evidence="4 9" id="KW-0694">RNA-binding</keyword>
<keyword evidence="3 8" id="KW-0067">ATP-binding</keyword>
<dbReference type="InterPro" id="IPR024088">
    <property type="entry name" value="Tyr-tRNA-ligase_bac-type"/>
</dbReference>
<dbReference type="InterPro" id="IPR024107">
    <property type="entry name" value="Tyr-tRNA-ligase_bac_1"/>
</dbReference>
<dbReference type="PROSITE" id="PS00178">
    <property type="entry name" value="AA_TRNA_LIGASE_I"/>
    <property type="match status" value="1"/>
</dbReference>
<comment type="function">
    <text evidence="8">Catalyzes the attachment of tyrosine to tRNA(Tyr) in a two-step reaction: tyrosine is first activated by ATP to form Tyr-AMP and then transferred to the acceptor end of tRNA(Tyr).</text>
</comment>
<dbReference type="STRING" id="663278.Ethha_1219"/>
<dbReference type="HOGENOM" id="CLU_024003_0_3_9"/>
<feature type="domain" description="RNA-binding S4" evidence="10">
    <location>
        <begin position="343"/>
        <end position="407"/>
    </location>
</feature>
<evidence type="ECO:0000313" key="12">
    <source>
        <dbReference type="Proteomes" id="UP000001551"/>
    </source>
</evidence>
<dbReference type="InterPro" id="IPR054608">
    <property type="entry name" value="SYY-like_C"/>
</dbReference>
<dbReference type="SUPFAM" id="SSF52374">
    <property type="entry name" value="Nucleotidylyl transferase"/>
    <property type="match status" value="1"/>
</dbReference>